<dbReference type="EMBL" id="CAOQHR010000011">
    <property type="protein sequence ID" value="CAI6341055.1"/>
    <property type="molecule type" value="Genomic_DNA"/>
</dbReference>
<dbReference type="AlphaFoldDB" id="A0A9W4URY6"/>
<evidence type="ECO:0000313" key="1">
    <source>
        <dbReference type="EMBL" id="CAI6341055.1"/>
    </source>
</evidence>
<proteinExistence type="predicted"/>
<accession>A0A9W4URY6</accession>
<dbReference type="Proteomes" id="UP001152607">
    <property type="component" value="Unassembled WGS sequence"/>
</dbReference>
<gene>
    <name evidence="1" type="ORF">PDIGIT_LOCUS14243</name>
</gene>
<sequence>MILSNTASHTSVHIRLKVDMDIDLTMLNILLILISPEMRLCCFEIQLELGRENCAIVPGDVYLA</sequence>
<protein>
    <submittedName>
        <fullName evidence="1">Uncharacterized protein</fullName>
    </submittedName>
</protein>
<comment type="caution">
    <text evidence="1">The sequence shown here is derived from an EMBL/GenBank/DDBJ whole genome shotgun (WGS) entry which is preliminary data.</text>
</comment>
<name>A0A9W4URY6_9PLEO</name>
<organism evidence="1 2">
    <name type="scientific">Periconia digitata</name>
    <dbReference type="NCBI Taxonomy" id="1303443"/>
    <lineage>
        <taxon>Eukaryota</taxon>
        <taxon>Fungi</taxon>
        <taxon>Dikarya</taxon>
        <taxon>Ascomycota</taxon>
        <taxon>Pezizomycotina</taxon>
        <taxon>Dothideomycetes</taxon>
        <taxon>Pleosporomycetidae</taxon>
        <taxon>Pleosporales</taxon>
        <taxon>Massarineae</taxon>
        <taxon>Periconiaceae</taxon>
        <taxon>Periconia</taxon>
    </lineage>
</organism>
<reference evidence="1" key="1">
    <citation type="submission" date="2023-01" db="EMBL/GenBank/DDBJ databases">
        <authorList>
            <person name="Van Ghelder C."/>
            <person name="Rancurel C."/>
        </authorList>
    </citation>
    <scope>NUCLEOTIDE SEQUENCE</scope>
    <source>
        <strain evidence="1">CNCM I-4278</strain>
    </source>
</reference>
<keyword evidence="2" id="KW-1185">Reference proteome</keyword>
<evidence type="ECO:0000313" key="2">
    <source>
        <dbReference type="Proteomes" id="UP001152607"/>
    </source>
</evidence>